<evidence type="ECO:0000259" key="7">
    <source>
        <dbReference type="Pfam" id="PF03828"/>
    </source>
</evidence>
<comment type="cofactor">
    <cofactor evidence="2">
        <name>Mg(2+)</name>
        <dbReference type="ChEBI" id="CHEBI:18420"/>
    </cofactor>
</comment>
<dbReference type="InterPro" id="IPR002058">
    <property type="entry name" value="PAP_assoc"/>
</dbReference>
<dbReference type="Pfam" id="PF22600">
    <property type="entry name" value="MTPAP-like_central"/>
    <property type="match status" value="1"/>
</dbReference>
<feature type="domain" description="PAP-associated" evidence="7">
    <location>
        <begin position="238"/>
        <end position="310"/>
    </location>
</feature>
<evidence type="ECO:0000256" key="4">
    <source>
        <dbReference type="ARBA" id="ARBA00022723"/>
    </source>
</evidence>
<dbReference type="Proteomes" id="UP001549921">
    <property type="component" value="Unassembled WGS sequence"/>
</dbReference>
<dbReference type="PANTHER" id="PTHR12271:SF66">
    <property type="entry name" value="TERMINAL URIDYLYLTRANSFERASE TAILOR"/>
    <property type="match status" value="1"/>
</dbReference>
<dbReference type="Gene3D" id="3.30.460.10">
    <property type="entry name" value="Beta Polymerase, domain 2"/>
    <property type="match status" value="1"/>
</dbReference>
<feature type="region of interest" description="Disordered" evidence="6">
    <location>
        <begin position="415"/>
        <end position="441"/>
    </location>
</feature>
<evidence type="ECO:0000256" key="6">
    <source>
        <dbReference type="SAM" id="MobiDB-lite"/>
    </source>
</evidence>
<comment type="caution">
    <text evidence="9">The sequence shown here is derived from an EMBL/GenBank/DDBJ whole genome shotgun (WGS) entry which is preliminary data.</text>
</comment>
<dbReference type="SUPFAM" id="SSF81631">
    <property type="entry name" value="PAP/OAS1 substrate-binding domain"/>
    <property type="match status" value="1"/>
</dbReference>
<sequence length="453" mass="52275">MGTDEVVDPFQLDLVGDFDTQVNNVLQTVRLTRQQVDDLRKLFFDLERSLQTAWQGCKVMPFGSIVTGLGITSSDVDVYVFIPEGYNQDQARNVMEARKVLRRRPMVYHQPFAITTAKVPIVKFYHIPTRRNCDVSFKSPSGVRNSQLIAHLLHTDRRVLPLTILIKYWSKVHKLTGTNLLPNYALTMLTIFYLQQKNILPPIIRLQSPNNSFYVDDWNTAFNEKYIHKTENDQSMYELLGEFFEFYSSFNFEENIISPFMGSPLHKKLFNHMEDIPKGFELYKKNVGNKTHIRLKTDTIMCVQDPFEHNRNCTAAVFPRLAQSFSLHVQVAAKIYKQNKSTDFLRDILMKKPNLPQASKKKRKNNQRMLSNNTDKPKNKDINDKHTIAEPKEGASNDKGDLPNNAAVAVMENTTATSNTQESSNVSAVNRPKKRTLHNNLTDLYRQTKKRKI</sequence>
<evidence type="ECO:0000256" key="1">
    <source>
        <dbReference type="ARBA" id="ARBA00001936"/>
    </source>
</evidence>
<dbReference type="InterPro" id="IPR043519">
    <property type="entry name" value="NT_sf"/>
</dbReference>
<dbReference type="EMBL" id="JBEDNZ010000015">
    <property type="protein sequence ID" value="KAL0829463.1"/>
    <property type="molecule type" value="Genomic_DNA"/>
</dbReference>
<keyword evidence="5" id="KW-0460">Magnesium</keyword>
<protein>
    <submittedName>
        <fullName evidence="9">Uncharacterized protein</fullName>
    </submittedName>
</protein>
<feature type="compositionally biased region" description="Basic and acidic residues" evidence="6">
    <location>
        <begin position="375"/>
        <end position="401"/>
    </location>
</feature>
<evidence type="ECO:0000313" key="10">
    <source>
        <dbReference type="Proteomes" id="UP001549921"/>
    </source>
</evidence>
<dbReference type="GO" id="GO:0046872">
    <property type="term" value="F:metal ion binding"/>
    <property type="evidence" value="ECO:0007669"/>
    <property type="project" value="UniProtKB-KW"/>
</dbReference>
<dbReference type="InterPro" id="IPR054708">
    <property type="entry name" value="MTPAP-like_central"/>
</dbReference>
<feature type="compositionally biased region" description="Polar residues" evidence="6">
    <location>
        <begin position="415"/>
        <end position="428"/>
    </location>
</feature>
<dbReference type="Gene3D" id="1.10.1410.10">
    <property type="match status" value="1"/>
</dbReference>
<dbReference type="AlphaFoldDB" id="A0ABD0SX81"/>
<dbReference type="SUPFAM" id="SSF81301">
    <property type="entry name" value="Nucleotidyltransferase"/>
    <property type="match status" value="1"/>
</dbReference>
<evidence type="ECO:0000256" key="5">
    <source>
        <dbReference type="ARBA" id="ARBA00022842"/>
    </source>
</evidence>
<evidence type="ECO:0000256" key="3">
    <source>
        <dbReference type="ARBA" id="ARBA00022679"/>
    </source>
</evidence>
<evidence type="ECO:0000259" key="8">
    <source>
        <dbReference type="Pfam" id="PF22600"/>
    </source>
</evidence>
<proteinExistence type="predicted"/>
<dbReference type="GO" id="GO:1990817">
    <property type="term" value="F:poly(A) RNA polymerase activity"/>
    <property type="evidence" value="ECO:0007669"/>
    <property type="project" value="UniProtKB-ARBA"/>
</dbReference>
<evidence type="ECO:0000313" key="9">
    <source>
        <dbReference type="EMBL" id="KAL0829463.1"/>
    </source>
</evidence>
<dbReference type="Pfam" id="PF03828">
    <property type="entry name" value="PAP_assoc"/>
    <property type="match status" value="1"/>
</dbReference>
<comment type="cofactor">
    <cofactor evidence="1">
        <name>Mn(2+)</name>
        <dbReference type="ChEBI" id="CHEBI:29035"/>
    </cofactor>
</comment>
<name>A0ABD0SX81_LOXSC</name>
<reference evidence="9 10" key="1">
    <citation type="submission" date="2024-06" db="EMBL/GenBank/DDBJ databases">
        <title>A chromosome-level genome assembly of beet webworm, Loxostege sticticalis.</title>
        <authorList>
            <person name="Zhang Y."/>
        </authorList>
    </citation>
    <scope>NUCLEOTIDE SEQUENCE [LARGE SCALE GENOMIC DNA]</scope>
    <source>
        <strain evidence="9">AQ028</strain>
        <tissue evidence="9">Male pupae</tissue>
    </source>
</reference>
<dbReference type="CDD" id="cd05402">
    <property type="entry name" value="NT_PAP_TUTase"/>
    <property type="match status" value="1"/>
</dbReference>
<feature type="domain" description="Poly(A) RNA polymerase mitochondrial-like central palm" evidence="8">
    <location>
        <begin position="19"/>
        <end position="151"/>
    </location>
</feature>
<keyword evidence="4" id="KW-0479">Metal-binding</keyword>
<gene>
    <name evidence="9" type="ORF">ABMA28_004227</name>
</gene>
<keyword evidence="3" id="KW-0808">Transferase</keyword>
<accession>A0ABD0SX81</accession>
<organism evidence="9 10">
    <name type="scientific">Loxostege sticticalis</name>
    <name type="common">Beet webworm moth</name>
    <dbReference type="NCBI Taxonomy" id="481309"/>
    <lineage>
        <taxon>Eukaryota</taxon>
        <taxon>Metazoa</taxon>
        <taxon>Ecdysozoa</taxon>
        <taxon>Arthropoda</taxon>
        <taxon>Hexapoda</taxon>
        <taxon>Insecta</taxon>
        <taxon>Pterygota</taxon>
        <taxon>Neoptera</taxon>
        <taxon>Endopterygota</taxon>
        <taxon>Lepidoptera</taxon>
        <taxon>Glossata</taxon>
        <taxon>Ditrysia</taxon>
        <taxon>Pyraloidea</taxon>
        <taxon>Crambidae</taxon>
        <taxon>Pyraustinae</taxon>
        <taxon>Loxostege</taxon>
    </lineage>
</organism>
<dbReference type="PANTHER" id="PTHR12271">
    <property type="entry name" value="POLY A POLYMERASE CID PAP -RELATED"/>
    <property type="match status" value="1"/>
</dbReference>
<evidence type="ECO:0000256" key="2">
    <source>
        <dbReference type="ARBA" id="ARBA00001946"/>
    </source>
</evidence>
<feature type="region of interest" description="Disordered" evidence="6">
    <location>
        <begin position="352"/>
        <end position="403"/>
    </location>
</feature>